<sequence length="981" mass="107411">MGNAQSTQQHHSSHKLAKPKANVNIVPRVESHSSLASQYAHLSASERQKIKLQLLSPLETEFEHSWDDDSKPGNITANAQHQTSDGSRTNSISCFGSSRNSSSKLKSLPSSKVSLVTSQAVDLETAMKILEEVKRTASPEDLAALQQALQTCQPSPSPSTTATDQNLSRRSSIFNRSTSSLFRRRSLLSTPGLSNRDSPAEKNRRTWNSWKTPQVDPQEEAKWRSDIVGATQAAALDMSEEKEAPPPRAQTPGDMEYTHLGSIQLGSLRIANGPPSPTASAKFFPQQTSHFRVSQEEDDFTEFDPSDSLMMKPAKRRHARSKSAVAPAVPPLYRKLRLSSTARKAKTMSRIDSSLKTEAVTSAETPTPTTQTFDDCEPEPVRRLRVMNKSADTLATIATLANEHQAASADAQAEEGSHILEGALFAEPLASEETELNSQNTPPQQSPATRRPPPTKTDSGYASEGSFVTVKRRALTLREASPIASQQPSMATGVLQGGSSSDERGIYTVQQMLRDPTSSRPSAPAGDVARRRHTLLQVKTPATVESRLSSLRSRRAGDCDLPTPKSTASRAVSYHTSEMPSPNTPLSFASKFSNDSKTLTWSRLHKRWPSHQELPFVQACESIPEQPVPSVPTGVRKQLVRRISETPGMSWLTSKGHGNEQNGKAEAVAGVSTKSPTCLETAEQRGRQERTSMESPRTPSPRGLRRSLSLFRNKSKAKKEKEKEAAREKENVPPVPAVIDLGTIGTALGQSPYDAAMLTAPRRRNTAPSQADEPGNAVPRVRSLVGMDAQTAAEFARTHSKDRASLRPEMPRRPKSYHVNMNAGEASPMRRRSPNSYSSDVPPMPTLQRRPSTAAPAAPAAPSVPTTTDSATHARSSGRGRVVSEMGTKYDQYGQSRPSKEEWEAYARLQSQRRQSVGEQTVRRSHQRSQTMSERSRPPSVGMNRGYTGYGERPLHSYVNNRKSGHYGVELFNVPMSLQRA</sequence>
<feature type="compositionally biased region" description="Polar residues" evidence="1">
    <location>
        <begin position="909"/>
        <end position="919"/>
    </location>
</feature>
<keyword evidence="3" id="KW-1185">Reference proteome</keyword>
<reference evidence="2" key="1">
    <citation type="journal article" date="2020" name="Stud. Mycol.">
        <title>101 Dothideomycetes genomes: a test case for predicting lifestyles and emergence of pathogens.</title>
        <authorList>
            <person name="Haridas S."/>
            <person name="Albert R."/>
            <person name="Binder M."/>
            <person name="Bloem J."/>
            <person name="Labutti K."/>
            <person name="Salamov A."/>
            <person name="Andreopoulos B."/>
            <person name="Baker S."/>
            <person name="Barry K."/>
            <person name="Bills G."/>
            <person name="Bluhm B."/>
            <person name="Cannon C."/>
            <person name="Castanera R."/>
            <person name="Culley D."/>
            <person name="Daum C."/>
            <person name="Ezra D."/>
            <person name="Gonzalez J."/>
            <person name="Henrissat B."/>
            <person name="Kuo A."/>
            <person name="Liang C."/>
            <person name="Lipzen A."/>
            <person name="Lutzoni F."/>
            <person name="Magnuson J."/>
            <person name="Mondo S."/>
            <person name="Nolan M."/>
            <person name="Ohm R."/>
            <person name="Pangilinan J."/>
            <person name="Park H.-J."/>
            <person name="Ramirez L."/>
            <person name="Alfaro M."/>
            <person name="Sun H."/>
            <person name="Tritt A."/>
            <person name="Yoshinaga Y."/>
            <person name="Zwiers L.-H."/>
            <person name="Turgeon B."/>
            <person name="Goodwin S."/>
            <person name="Spatafora J."/>
            <person name="Crous P."/>
            <person name="Grigoriev I."/>
        </authorList>
    </citation>
    <scope>NUCLEOTIDE SEQUENCE</scope>
    <source>
        <strain evidence="2">CBS 473.64</strain>
    </source>
</reference>
<feature type="compositionally biased region" description="Polar residues" evidence="1">
    <location>
        <begin position="151"/>
        <end position="175"/>
    </location>
</feature>
<dbReference type="OrthoDB" id="5341904at2759"/>
<feature type="compositionally biased region" description="Basic and acidic residues" evidence="1">
    <location>
        <begin position="682"/>
        <end position="692"/>
    </location>
</feature>
<evidence type="ECO:0000313" key="3">
    <source>
        <dbReference type="Proteomes" id="UP000799753"/>
    </source>
</evidence>
<dbReference type="AlphaFoldDB" id="A0A6A6SDM3"/>
<protein>
    <submittedName>
        <fullName evidence="2">Uncharacterized protein</fullName>
    </submittedName>
</protein>
<feature type="region of interest" description="Disordered" evidence="1">
    <location>
        <begin position="63"/>
        <end position="111"/>
    </location>
</feature>
<gene>
    <name evidence="2" type="ORF">P280DRAFT_133695</name>
</gene>
<feature type="compositionally biased region" description="Polar residues" evidence="1">
    <location>
        <begin position="436"/>
        <end position="448"/>
    </location>
</feature>
<feature type="region of interest" description="Disordered" evidence="1">
    <location>
        <begin position="1"/>
        <end position="29"/>
    </location>
</feature>
<evidence type="ECO:0000256" key="1">
    <source>
        <dbReference type="SAM" id="MobiDB-lite"/>
    </source>
</evidence>
<feature type="compositionally biased region" description="Low complexity" evidence="1">
    <location>
        <begin position="357"/>
        <end position="372"/>
    </location>
</feature>
<feature type="region of interest" description="Disordered" evidence="1">
    <location>
        <begin position="791"/>
        <end position="945"/>
    </location>
</feature>
<feature type="compositionally biased region" description="Low complexity" evidence="1">
    <location>
        <begin position="97"/>
        <end position="111"/>
    </location>
</feature>
<feature type="region of interest" description="Disordered" evidence="1">
    <location>
        <begin position="148"/>
        <end position="221"/>
    </location>
</feature>
<feature type="compositionally biased region" description="Basic and acidic residues" evidence="1">
    <location>
        <begin position="796"/>
        <end position="812"/>
    </location>
</feature>
<feature type="region of interest" description="Disordered" evidence="1">
    <location>
        <begin position="546"/>
        <end position="567"/>
    </location>
</feature>
<feature type="region of interest" description="Disordered" evidence="1">
    <location>
        <begin position="679"/>
        <end position="733"/>
    </location>
</feature>
<name>A0A6A6SDM3_9PLEO</name>
<feature type="compositionally biased region" description="Basic and acidic residues" evidence="1">
    <location>
        <begin position="719"/>
        <end position="731"/>
    </location>
</feature>
<dbReference type="Proteomes" id="UP000799753">
    <property type="component" value="Unassembled WGS sequence"/>
</dbReference>
<feature type="compositionally biased region" description="Polar residues" evidence="1">
    <location>
        <begin position="73"/>
        <end position="96"/>
    </location>
</feature>
<accession>A0A6A6SDM3</accession>
<feature type="compositionally biased region" description="Polar residues" evidence="1">
    <location>
        <begin position="1"/>
        <end position="10"/>
    </location>
</feature>
<feature type="region of interest" description="Disordered" evidence="1">
    <location>
        <begin position="344"/>
        <end position="380"/>
    </location>
</feature>
<organism evidence="2 3">
    <name type="scientific">Massarina eburnea CBS 473.64</name>
    <dbReference type="NCBI Taxonomy" id="1395130"/>
    <lineage>
        <taxon>Eukaryota</taxon>
        <taxon>Fungi</taxon>
        <taxon>Dikarya</taxon>
        <taxon>Ascomycota</taxon>
        <taxon>Pezizomycotina</taxon>
        <taxon>Dothideomycetes</taxon>
        <taxon>Pleosporomycetidae</taxon>
        <taxon>Pleosporales</taxon>
        <taxon>Massarineae</taxon>
        <taxon>Massarinaceae</taxon>
        <taxon>Massarina</taxon>
    </lineage>
</organism>
<proteinExistence type="predicted"/>
<feature type="compositionally biased region" description="Low complexity" evidence="1">
    <location>
        <begin position="851"/>
        <end position="871"/>
    </location>
</feature>
<evidence type="ECO:0000313" key="2">
    <source>
        <dbReference type="EMBL" id="KAF2645985.1"/>
    </source>
</evidence>
<dbReference type="EMBL" id="MU006777">
    <property type="protein sequence ID" value="KAF2645985.1"/>
    <property type="molecule type" value="Genomic_DNA"/>
</dbReference>
<feature type="region of interest" description="Disordered" evidence="1">
    <location>
        <begin position="433"/>
        <end position="465"/>
    </location>
</feature>
<feature type="region of interest" description="Disordered" evidence="1">
    <location>
        <begin position="482"/>
        <end position="501"/>
    </location>
</feature>